<feature type="non-terminal residue" evidence="1">
    <location>
        <position position="127"/>
    </location>
</feature>
<dbReference type="EMBL" id="CAJNNV010033157">
    <property type="protein sequence ID" value="CAE8642409.1"/>
    <property type="molecule type" value="Genomic_DNA"/>
</dbReference>
<sequence>QQETFKEELMVMHGTFDKALTKLYRRMSAKSVQKDTWIDNNKGIVCLIVKQSDLDEIHACKGTWEMVAPQVARVVAGSDLGSALFDSAYRLVHNKSFAILINEMVAKLMQNIAITVKNVEVFRAQAG</sequence>
<keyword evidence="2" id="KW-1185">Reference proteome</keyword>
<feature type="non-terminal residue" evidence="1">
    <location>
        <position position="1"/>
    </location>
</feature>
<protein>
    <submittedName>
        <fullName evidence="1">Uncharacterized protein</fullName>
    </submittedName>
</protein>
<reference evidence="1" key="1">
    <citation type="submission" date="2021-02" db="EMBL/GenBank/DDBJ databases">
        <authorList>
            <person name="Dougan E. K."/>
            <person name="Rhodes N."/>
            <person name="Thang M."/>
            <person name="Chan C."/>
        </authorList>
    </citation>
    <scope>NUCLEOTIDE SEQUENCE</scope>
</reference>
<organism evidence="1 2">
    <name type="scientific">Polarella glacialis</name>
    <name type="common">Dinoflagellate</name>
    <dbReference type="NCBI Taxonomy" id="89957"/>
    <lineage>
        <taxon>Eukaryota</taxon>
        <taxon>Sar</taxon>
        <taxon>Alveolata</taxon>
        <taxon>Dinophyceae</taxon>
        <taxon>Suessiales</taxon>
        <taxon>Suessiaceae</taxon>
        <taxon>Polarella</taxon>
    </lineage>
</organism>
<dbReference type="Proteomes" id="UP000654075">
    <property type="component" value="Unassembled WGS sequence"/>
</dbReference>
<proteinExistence type="predicted"/>
<evidence type="ECO:0000313" key="1">
    <source>
        <dbReference type="EMBL" id="CAE8642409.1"/>
    </source>
</evidence>
<accession>A0A813HXG0</accession>
<comment type="caution">
    <text evidence="1">The sequence shown here is derived from an EMBL/GenBank/DDBJ whole genome shotgun (WGS) entry which is preliminary data.</text>
</comment>
<name>A0A813HXG0_POLGL</name>
<gene>
    <name evidence="1" type="ORF">PGLA1383_LOCUS56918</name>
</gene>
<dbReference type="AlphaFoldDB" id="A0A813HXG0"/>
<evidence type="ECO:0000313" key="2">
    <source>
        <dbReference type="Proteomes" id="UP000654075"/>
    </source>
</evidence>